<dbReference type="PROSITE" id="PS51379">
    <property type="entry name" value="4FE4S_FER_2"/>
    <property type="match status" value="1"/>
</dbReference>
<dbReference type="PANTHER" id="PTHR43312">
    <property type="entry name" value="D-THREO-ALDOSE 1-DEHYDROGENASE"/>
    <property type="match status" value="1"/>
</dbReference>
<dbReference type="InterPro" id="IPR017896">
    <property type="entry name" value="4Fe4S_Fe-S-bd"/>
</dbReference>
<accession>X1PR85</accession>
<dbReference type="InterPro" id="IPR017900">
    <property type="entry name" value="4Fe4S_Fe_S_CS"/>
</dbReference>
<dbReference type="Pfam" id="PF13183">
    <property type="entry name" value="Fer4_8"/>
    <property type="match status" value="1"/>
</dbReference>
<feature type="non-terminal residue" evidence="2">
    <location>
        <position position="242"/>
    </location>
</feature>
<comment type="caution">
    <text evidence="2">The sequence shown here is derived from an EMBL/GenBank/DDBJ whole genome shotgun (WGS) entry which is preliminary data.</text>
</comment>
<reference evidence="2" key="1">
    <citation type="journal article" date="2014" name="Front. Microbiol.">
        <title>High frequency of phylogenetically diverse reductive dehalogenase-homologous genes in deep subseafloor sedimentary metagenomes.</title>
        <authorList>
            <person name="Kawai M."/>
            <person name="Futagami T."/>
            <person name="Toyoda A."/>
            <person name="Takaki Y."/>
            <person name="Nishi S."/>
            <person name="Hori S."/>
            <person name="Arai W."/>
            <person name="Tsubouchi T."/>
            <person name="Morono Y."/>
            <person name="Uchiyama I."/>
            <person name="Ito T."/>
            <person name="Fujiyama A."/>
            <person name="Inagaki F."/>
            <person name="Takami H."/>
        </authorList>
    </citation>
    <scope>NUCLEOTIDE SEQUENCE</scope>
    <source>
        <strain evidence="2">Expedition CK06-06</strain>
    </source>
</reference>
<dbReference type="AlphaFoldDB" id="X1PR85"/>
<dbReference type="InterPro" id="IPR053135">
    <property type="entry name" value="AKR2_Oxidoreductase"/>
</dbReference>
<feature type="non-terminal residue" evidence="2">
    <location>
        <position position="1"/>
    </location>
</feature>
<dbReference type="InterPro" id="IPR023210">
    <property type="entry name" value="NADP_OxRdtase_dom"/>
</dbReference>
<evidence type="ECO:0000313" key="2">
    <source>
        <dbReference type="EMBL" id="GAI58767.1"/>
    </source>
</evidence>
<dbReference type="EMBL" id="BARV01034451">
    <property type="protein sequence ID" value="GAI58767.1"/>
    <property type="molecule type" value="Genomic_DNA"/>
</dbReference>
<dbReference type="Pfam" id="PF00248">
    <property type="entry name" value="Aldo_ket_red"/>
    <property type="match status" value="1"/>
</dbReference>
<dbReference type="SUPFAM" id="SSF46548">
    <property type="entry name" value="alpha-helical ferredoxin"/>
    <property type="match status" value="1"/>
</dbReference>
<sequence>VFLQFVARGTDYQRVMGSQGLLELALCLQQEGKAGMIGLSGHDISVALRVVRDGRIDILMFPINLTANSLLREKDLLNTCLTNRMGLVAMKPFAGGRLLQSSGSRPIRPVQCISYALSQTGVSTVIPGVQSVHELEAALHYLDATEEEKDFSSTLADVQQYSKGECVYCNHCLPCPVIINIGETIRMVDTARRGILLELQTKYDTLLAKASACTECGACSERCPFEVDVISKMKRAIELFET</sequence>
<dbReference type="PROSITE" id="PS00198">
    <property type="entry name" value="4FE4S_FER_1"/>
    <property type="match status" value="1"/>
</dbReference>
<proteinExistence type="predicted"/>
<dbReference type="SUPFAM" id="SSF51430">
    <property type="entry name" value="NAD(P)-linked oxidoreductase"/>
    <property type="match status" value="1"/>
</dbReference>
<name>X1PR85_9ZZZZ</name>
<feature type="domain" description="4Fe-4S ferredoxin-type" evidence="1">
    <location>
        <begin position="204"/>
        <end position="235"/>
    </location>
</feature>
<gene>
    <name evidence="2" type="ORF">S06H3_53950</name>
</gene>
<organism evidence="2">
    <name type="scientific">marine sediment metagenome</name>
    <dbReference type="NCBI Taxonomy" id="412755"/>
    <lineage>
        <taxon>unclassified sequences</taxon>
        <taxon>metagenomes</taxon>
        <taxon>ecological metagenomes</taxon>
    </lineage>
</organism>
<dbReference type="PANTHER" id="PTHR43312:SF1">
    <property type="entry name" value="NADP-DEPENDENT OXIDOREDUCTASE DOMAIN-CONTAINING PROTEIN"/>
    <property type="match status" value="1"/>
</dbReference>
<evidence type="ECO:0000259" key="1">
    <source>
        <dbReference type="PROSITE" id="PS51379"/>
    </source>
</evidence>
<protein>
    <recommendedName>
        <fullName evidence="1">4Fe-4S ferredoxin-type domain-containing protein</fullName>
    </recommendedName>
</protein>
<dbReference type="InterPro" id="IPR036812">
    <property type="entry name" value="NAD(P)_OxRdtase_dom_sf"/>
</dbReference>
<dbReference type="Gene3D" id="3.20.20.100">
    <property type="entry name" value="NADP-dependent oxidoreductase domain"/>
    <property type="match status" value="1"/>
</dbReference>